<evidence type="ECO:0000256" key="4">
    <source>
        <dbReference type="ARBA" id="ARBA00023125"/>
    </source>
</evidence>
<feature type="domain" description="Response regulatory" evidence="9">
    <location>
        <begin position="5"/>
        <end position="119"/>
    </location>
</feature>
<keyword evidence="1" id="KW-0547">Nucleotide-binding</keyword>
<dbReference type="SMART" id="SM00448">
    <property type="entry name" value="REC"/>
    <property type="match status" value="1"/>
</dbReference>
<evidence type="ECO:0000259" key="9">
    <source>
        <dbReference type="PROSITE" id="PS50110"/>
    </source>
</evidence>
<evidence type="ECO:0000259" key="8">
    <source>
        <dbReference type="PROSITE" id="PS50045"/>
    </source>
</evidence>
<dbReference type="RefSeq" id="WP_367844730.1">
    <property type="nucleotide sequence ID" value="NZ_JBFOHL010000007.1"/>
</dbReference>
<keyword evidence="11" id="KW-1185">Reference proteome</keyword>
<reference evidence="10 11" key="1">
    <citation type="submission" date="2024-06" db="EMBL/GenBank/DDBJ databases">
        <authorList>
            <person name="Woo H."/>
        </authorList>
    </citation>
    <scope>NUCLEOTIDE SEQUENCE [LARGE SCALE GENOMIC DNA]</scope>
    <source>
        <strain evidence="10 11">S2-g</strain>
    </source>
</reference>
<gene>
    <name evidence="10" type="ORF">ABQJ56_09295</name>
</gene>
<dbReference type="PRINTS" id="PR01590">
    <property type="entry name" value="HTHFIS"/>
</dbReference>
<dbReference type="Gene3D" id="1.10.10.60">
    <property type="entry name" value="Homeodomain-like"/>
    <property type="match status" value="1"/>
</dbReference>
<evidence type="ECO:0000256" key="1">
    <source>
        <dbReference type="ARBA" id="ARBA00022741"/>
    </source>
</evidence>
<dbReference type="Gene3D" id="3.40.50.2300">
    <property type="match status" value="1"/>
</dbReference>
<protein>
    <submittedName>
        <fullName evidence="10">Sigma-54-dependent transcriptional regulator</fullName>
    </submittedName>
</protein>
<dbReference type="Pfam" id="PF25601">
    <property type="entry name" value="AAA_lid_14"/>
    <property type="match status" value="1"/>
</dbReference>
<dbReference type="PROSITE" id="PS00688">
    <property type="entry name" value="SIGMA54_INTERACT_3"/>
    <property type="match status" value="1"/>
</dbReference>
<accession>A0ABV3QPC1</accession>
<dbReference type="InterPro" id="IPR025662">
    <property type="entry name" value="Sigma_54_int_dom_ATP-bd_1"/>
</dbReference>
<dbReference type="Gene3D" id="3.40.50.300">
    <property type="entry name" value="P-loop containing nucleotide triphosphate hydrolases"/>
    <property type="match status" value="1"/>
</dbReference>
<proteinExistence type="predicted"/>
<sequence>MSQQTVLVIDDERDIRELLTITLGRMDLQVDAVGTVAEARRALADKTFDLCFTDMRLPDGSGHEIVEHIAANHPDMPVAMITAYGNVDAAVNALKAGAFDFVSKPVDIQMLRQLVRTALRLAEEKRSGKAAAKAGGAGERLIGDSSAMQLVRSTIVKLARNQAPVYIAGESGVGKELVARLIHEQGPRATGPFVPVNCGAIPSELMESEFFGHRKGSFTGAHTDKEGLFQAAHGGTLFLDEVAELPLHMQVKLLRAIQEKAVRPIGAREEVPVDVRILSATHKNLAALVEQGQFRQDLFYRINVIELRVPPLRERRGDVPLLADFILQALARKSGGQPSHLLPEARQALEAYDFPGNVRELENILERATAMCDGEHIDAGDLMLPQRLPRAEAAPAAHGQPPLPPTAPAPASATGDGGLDDYISNLERSAIVKALEESRYNKTAAAKKLGITFRALRYKLKKLGID</sequence>
<dbReference type="InterPro" id="IPR011006">
    <property type="entry name" value="CheY-like_superfamily"/>
</dbReference>
<organism evidence="10 11">
    <name type="scientific">Rhodanobacter geophilus</name>
    <dbReference type="NCBI Taxonomy" id="3162488"/>
    <lineage>
        <taxon>Bacteria</taxon>
        <taxon>Pseudomonadati</taxon>
        <taxon>Pseudomonadota</taxon>
        <taxon>Gammaproteobacteria</taxon>
        <taxon>Lysobacterales</taxon>
        <taxon>Rhodanobacteraceae</taxon>
        <taxon>Rhodanobacter</taxon>
    </lineage>
</organism>
<dbReference type="SUPFAM" id="SSF52172">
    <property type="entry name" value="CheY-like"/>
    <property type="match status" value="1"/>
</dbReference>
<keyword evidence="5" id="KW-0804">Transcription</keyword>
<keyword evidence="4" id="KW-0238">DNA-binding</keyword>
<dbReference type="Pfam" id="PF00072">
    <property type="entry name" value="Response_reg"/>
    <property type="match status" value="1"/>
</dbReference>
<dbReference type="InterPro" id="IPR027417">
    <property type="entry name" value="P-loop_NTPase"/>
</dbReference>
<evidence type="ECO:0000256" key="7">
    <source>
        <dbReference type="SAM" id="MobiDB-lite"/>
    </source>
</evidence>
<evidence type="ECO:0000256" key="5">
    <source>
        <dbReference type="ARBA" id="ARBA00023163"/>
    </source>
</evidence>
<dbReference type="InterPro" id="IPR001789">
    <property type="entry name" value="Sig_transdc_resp-reg_receiver"/>
</dbReference>
<dbReference type="PANTHER" id="PTHR32071:SF100">
    <property type="entry name" value="RESPONSE REGULATOR PROTEIN PILR"/>
    <property type="match status" value="1"/>
</dbReference>
<dbReference type="PANTHER" id="PTHR32071">
    <property type="entry name" value="TRANSCRIPTIONAL REGULATORY PROTEIN"/>
    <property type="match status" value="1"/>
</dbReference>
<feature type="domain" description="Sigma-54 factor interaction" evidence="8">
    <location>
        <begin position="141"/>
        <end position="370"/>
    </location>
</feature>
<dbReference type="SMART" id="SM00382">
    <property type="entry name" value="AAA"/>
    <property type="match status" value="1"/>
</dbReference>
<dbReference type="InterPro" id="IPR025944">
    <property type="entry name" value="Sigma_54_int_dom_CS"/>
</dbReference>
<dbReference type="InterPro" id="IPR009057">
    <property type="entry name" value="Homeodomain-like_sf"/>
</dbReference>
<dbReference type="InterPro" id="IPR025943">
    <property type="entry name" value="Sigma_54_int_dom_ATP-bd_2"/>
</dbReference>
<dbReference type="PROSITE" id="PS00675">
    <property type="entry name" value="SIGMA54_INTERACT_1"/>
    <property type="match status" value="1"/>
</dbReference>
<dbReference type="InterPro" id="IPR002078">
    <property type="entry name" value="Sigma_54_int"/>
</dbReference>
<dbReference type="Gene3D" id="1.10.8.60">
    <property type="match status" value="1"/>
</dbReference>
<dbReference type="InterPro" id="IPR002197">
    <property type="entry name" value="HTH_Fis"/>
</dbReference>
<keyword evidence="6" id="KW-0597">Phosphoprotein</keyword>
<feature type="region of interest" description="Disordered" evidence="7">
    <location>
        <begin position="391"/>
        <end position="419"/>
    </location>
</feature>
<dbReference type="InterPro" id="IPR058031">
    <property type="entry name" value="AAA_lid_NorR"/>
</dbReference>
<comment type="caution">
    <text evidence="10">The sequence shown here is derived from an EMBL/GenBank/DDBJ whole genome shotgun (WGS) entry which is preliminary data.</text>
</comment>
<dbReference type="CDD" id="cd00009">
    <property type="entry name" value="AAA"/>
    <property type="match status" value="1"/>
</dbReference>
<dbReference type="Pfam" id="PF02954">
    <property type="entry name" value="HTH_8"/>
    <property type="match status" value="1"/>
</dbReference>
<dbReference type="PROSITE" id="PS00676">
    <property type="entry name" value="SIGMA54_INTERACT_2"/>
    <property type="match status" value="1"/>
</dbReference>
<feature type="modified residue" description="4-aspartylphosphate" evidence="6">
    <location>
        <position position="54"/>
    </location>
</feature>
<evidence type="ECO:0000256" key="2">
    <source>
        <dbReference type="ARBA" id="ARBA00022840"/>
    </source>
</evidence>
<evidence type="ECO:0000313" key="10">
    <source>
        <dbReference type="EMBL" id="MEW9624427.1"/>
    </source>
</evidence>
<dbReference type="SUPFAM" id="SSF46689">
    <property type="entry name" value="Homeodomain-like"/>
    <property type="match status" value="1"/>
</dbReference>
<dbReference type="Pfam" id="PF00158">
    <property type="entry name" value="Sigma54_activat"/>
    <property type="match status" value="1"/>
</dbReference>
<dbReference type="Proteomes" id="UP001556170">
    <property type="component" value="Unassembled WGS sequence"/>
</dbReference>
<dbReference type="PROSITE" id="PS50110">
    <property type="entry name" value="RESPONSE_REGULATORY"/>
    <property type="match status" value="1"/>
</dbReference>
<dbReference type="EMBL" id="JBFOHL010000007">
    <property type="protein sequence ID" value="MEW9624427.1"/>
    <property type="molecule type" value="Genomic_DNA"/>
</dbReference>
<evidence type="ECO:0000313" key="11">
    <source>
        <dbReference type="Proteomes" id="UP001556170"/>
    </source>
</evidence>
<dbReference type="PROSITE" id="PS50045">
    <property type="entry name" value="SIGMA54_INTERACT_4"/>
    <property type="match status" value="1"/>
</dbReference>
<keyword evidence="3" id="KW-0805">Transcription regulation</keyword>
<keyword evidence="2" id="KW-0067">ATP-binding</keyword>
<dbReference type="SUPFAM" id="SSF52540">
    <property type="entry name" value="P-loop containing nucleoside triphosphate hydrolases"/>
    <property type="match status" value="1"/>
</dbReference>
<evidence type="ECO:0000256" key="3">
    <source>
        <dbReference type="ARBA" id="ARBA00023015"/>
    </source>
</evidence>
<evidence type="ECO:0000256" key="6">
    <source>
        <dbReference type="PROSITE-ProRule" id="PRU00169"/>
    </source>
</evidence>
<name>A0ABV3QPC1_9GAMM</name>
<dbReference type="InterPro" id="IPR003593">
    <property type="entry name" value="AAA+_ATPase"/>
</dbReference>